<keyword evidence="4" id="KW-0808">Transferase</keyword>
<feature type="transmembrane region" description="Helical" evidence="9">
    <location>
        <begin position="81"/>
        <end position="108"/>
    </location>
</feature>
<dbReference type="PANTHER" id="PTHR24421:SF10">
    <property type="entry name" value="NITRATE_NITRITE SENSOR PROTEIN NARQ"/>
    <property type="match status" value="1"/>
</dbReference>
<dbReference type="Proteomes" id="UP001501231">
    <property type="component" value="Unassembled WGS sequence"/>
</dbReference>
<evidence type="ECO:0000256" key="2">
    <source>
        <dbReference type="ARBA" id="ARBA00012438"/>
    </source>
</evidence>
<protein>
    <recommendedName>
        <fullName evidence="2">histidine kinase</fullName>
        <ecNumber evidence="2">2.7.13.3</ecNumber>
    </recommendedName>
</protein>
<dbReference type="CDD" id="cd16917">
    <property type="entry name" value="HATPase_UhpB-NarQ-NarX-like"/>
    <property type="match status" value="1"/>
</dbReference>
<keyword evidence="7" id="KW-0067">ATP-binding</keyword>
<dbReference type="InterPro" id="IPR003594">
    <property type="entry name" value="HATPase_dom"/>
</dbReference>
<feature type="transmembrane region" description="Helical" evidence="9">
    <location>
        <begin position="23"/>
        <end position="44"/>
    </location>
</feature>
<dbReference type="Gene3D" id="3.30.565.10">
    <property type="entry name" value="Histidine kinase-like ATPase, C-terminal domain"/>
    <property type="match status" value="1"/>
</dbReference>
<dbReference type="InterPro" id="IPR050482">
    <property type="entry name" value="Sensor_HK_TwoCompSys"/>
</dbReference>
<comment type="catalytic activity">
    <reaction evidence="1">
        <text>ATP + protein L-histidine = ADP + protein N-phospho-L-histidine.</text>
        <dbReference type="EC" id="2.7.13.3"/>
    </reaction>
</comment>
<evidence type="ECO:0000256" key="4">
    <source>
        <dbReference type="ARBA" id="ARBA00022679"/>
    </source>
</evidence>
<dbReference type="PANTHER" id="PTHR24421">
    <property type="entry name" value="NITRATE/NITRITE SENSOR PROTEIN NARX-RELATED"/>
    <property type="match status" value="1"/>
</dbReference>
<comment type="caution">
    <text evidence="12">The sequence shown here is derived from an EMBL/GenBank/DDBJ whole genome shotgun (WGS) entry which is preliminary data.</text>
</comment>
<dbReference type="Pfam" id="PF02518">
    <property type="entry name" value="HATPase_c"/>
    <property type="match status" value="1"/>
</dbReference>
<keyword evidence="13" id="KW-1185">Reference proteome</keyword>
<reference evidence="12 13" key="1">
    <citation type="journal article" date="2019" name="Int. J. Syst. Evol. Microbiol.">
        <title>The Global Catalogue of Microorganisms (GCM) 10K type strain sequencing project: providing services to taxonomists for standard genome sequencing and annotation.</title>
        <authorList>
            <consortium name="The Broad Institute Genomics Platform"/>
            <consortium name="The Broad Institute Genome Sequencing Center for Infectious Disease"/>
            <person name="Wu L."/>
            <person name="Ma J."/>
        </authorList>
    </citation>
    <scope>NUCLEOTIDE SEQUENCE [LARGE SCALE GENOMIC DNA]</scope>
    <source>
        <strain evidence="12 13">JCM 3325</strain>
    </source>
</reference>
<feature type="domain" description="Histidine kinase/HSP90-like ATPase" evidence="10">
    <location>
        <begin position="294"/>
        <end position="379"/>
    </location>
</feature>
<keyword evidence="9" id="KW-1133">Transmembrane helix</keyword>
<dbReference type="EMBL" id="BAAARW010000030">
    <property type="protein sequence ID" value="GAA2446179.1"/>
    <property type="molecule type" value="Genomic_DNA"/>
</dbReference>
<evidence type="ECO:0000259" key="10">
    <source>
        <dbReference type="Pfam" id="PF02518"/>
    </source>
</evidence>
<dbReference type="InterPro" id="IPR036890">
    <property type="entry name" value="HATPase_C_sf"/>
</dbReference>
<dbReference type="EC" id="2.7.13.3" evidence="2"/>
<proteinExistence type="predicted"/>
<keyword evidence="5" id="KW-0547">Nucleotide-binding</keyword>
<name>A0ABN3K0R7_9ACTN</name>
<dbReference type="SUPFAM" id="SSF55874">
    <property type="entry name" value="ATPase domain of HSP90 chaperone/DNA topoisomerase II/histidine kinase"/>
    <property type="match status" value="1"/>
</dbReference>
<evidence type="ECO:0000259" key="11">
    <source>
        <dbReference type="Pfam" id="PF07730"/>
    </source>
</evidence>
<keyword evidence="9" id="KW-0812">Transmembrane</keyword>
<evidence type="ECO:0000313" key="13">
    <source>
        <dbReference type="Proteomes" id="UP001501231"/>
    </source>
</evidence>
<evidence type="ECO:0000256" key="9">
    <source>
        <dbReference type="SAM" id="Phobius"/>
    </source>
</evidence>
<dbReference type="Gene3D" id="1.20.5.1930">
    <property type="match status" value="1"/>
</dbReference>
<accession>A0ABN3K0R7</accession>
<feature type="domain" description="Signal transduction histidine kinase subgroup 3 dimerisation and phosphoacceptor" evidence="11">
    <location>
        <begin position="189"/>
        <end position="251"/>
    </location>
</feature>
<evidence type="ECO:0000256" key="3">
    <source>
        <dbReference type="ARBA" id="ARBA00022553"/>
    </source>
</evidence>
<feature type="transmembrane region" description="Helical" evidence="9">
    <location>
        <begin position="56"/>
        <end position="75"/>
    </location>
</feature>
<evidence type="ECO:0000256" key="8">
    <source>
        <dbReference type="ARBA" id="ARBA00023012"/>
    </source>
</evidence>
<keyword evidence="6" id="KW-0418">Kinase</keyword>
<sequence>MSRTFRTLTVMDLWRPDRRADRGWRWVAIDVLVAYTSAAIPIGDSDATASVFHGPLVVRVAAVVWFAAIAGRRFAPAAALWGAAGATAAVALAGLPLTNLSAASALALTMVAQTRPRTQAIQLSVLPVLVALTALAAQDGETLVLGAVLHGVAWAVGASNRSRWETARMLRAHEEERAAAMRERALADERARLARELHDAVGHAVTVMVTHAGAARLALGGEHDDVRSSLRRIEDTGRAAMADLDQVLGLLGADGPPPDLADALRPLIDGLPGGLTAELSVDGDVAALAEPVRRTLYRAAQEALTNVVRHASAATVRISLARDEEEIMLRVTDDGTAALPHVPGRGLTGMRDRVERLGGTCHAGPAPGGGWRVDVRVPVGRAA</sequence>
<dbReference type="InterPro" id="IPR011712">
    <property type="entry name" value="Sig_transdc_His_kin_sub3_dim/P"/>
</dbReference>
<evidence type="ECO:0000256" key="6">
    <source>
        <dbReference type="ARBA" id="ARBA00022777"/>
    </source>
</evidence>
<evidence type="ECO:0000313" key="12">
    <source>
        <dbReference type="EMBL" id="GAA2446179.1"/>
    </source>
</evidence>
<keyword evidence="3" id="KW-0597">Phosphoprotein</keyword>
<evidence type="ECO:0000256" key="7">
    <source>
        <dbReference type="ARBA" id="ARBA00022840"/>
    </source>
</evidence>
<evidence type="ECO:0000256" key="1">
    <source>
        <dbReference type="ARBA" id="ARBA00000085"/>
    </source>
</evidence>
<evidence type="ECO:0000256" key="5">
    <source>
        <dbReference type="ARBA" id="ARBA00022741"/>
    </source>
</evidence>
<gene>
    <name evidence="12" type="ORF">GCM10010191_73910</name>
</gene>
<keyword evidence="8" id="KW-0902">Two-component regulatory system</keyword>
<keyword evidence="9" id="KW-0472">Membrane</keyword>
<dbReference type="Pfam" id="PF07730">
    <property type="entry name" value="HisKA_3"/>
    <property type="match status" value="1"/>
</dbReference>
<organism evidence="12 13">
    <name type="scientific">Actinomadura vinacea</name>
    <dbReference type="NCBI Taxonomy" id="115336"/>
    <lineage>
        <taxon>Bacteria</taxon>
        <taxon>Bacillati</taxon>
        <taxon>Actinomycetota</taxon>
        <taxon>Actinomycetes</taxon>
        <taxon>Streptosporangiales</taxon>
        <taxon>Thermomonosporaceae</taxon>
        <taxon>Actinomadura</taxon>
    </lineage>
</organism>